<dbReference type="AlphaFoldDB" id="A0A1H7YRW8"/>
<evidence type="ECO:0000313" key="1">
    <source>
        <dbReference type="EMBL" id="SEM48641.1"/>
    </source>
</evidence>
<reference evidence="1 2" key="1">
    <citation type="submission" date="2016-10" db="EMBL/GenBank/DDBJ databases">
        <authorList>
            <person name="de Groot N.N."/>
        </authorList>
    </citation>
    <scope>NUCLEOTIDE SEQUENCE [LARGE SCALE GENOMIC DNA]</scope>
    <source>
        <strain evidence="1 2">CGMCC 1.5070</strain>
    </source>
</reference>
<accession>A0A1H7YRW8</accession>
<dbReference type="STRING" id="474960.SAMN05216180_0195"/>
<organism evidence="1 2">
    <name type="scientific">Hydrogenoanaerobacterium saccharovorans</name>
    <dbReference type="NCBI Taxonomy" id="474960"/>
    <lineage>
        <taxon>Bacteria</taxon>
        <taxon>Bacillati</taxon>
        <taxon>Bacillota</taxon>
        <taxon>Clostridia</taxon>
        <taxon>Eubacteriales</taxon>
        <taxon>Oscillospiraceae</taxon>
        <taxon>Hydrogenoanaerobacterium</taxon>
    </lineage>
</organism>
<sequence length="62" mass="7132">MKVIHTIPEYSSPTGRMDELNRIYTQLCIQLCKPQANQNKFNKDSVRDYKKLTNTANQGVTS</sequence>
<proteinExistence type="predicted"/>
<dbReference type="EMBL" id="FOCG01000001">
    <property type="protein sequence ID" value="SEM48641.1"/>
    <property type="molecule type" value="Genomic_DNA"/>
</dbReference>
<name>A0A1H7YRW8_9FIRM</name>
<dbReference type="Proteomes" id="UP000199158">
    <property type="component" value="Unassembled WGS sequence"/>
</dbReference>
<gene>
    <name evidence="1" type="ORF">SAMN05216180_0195</name>
</gene>
<keyword evidence="2" id="KW-1185">Reference proteome</keyword>
<evidence type="ECO:0000313" key="2">
    <source>
        <dbReference type="Proteomes" id="UP000199158"/>
    </source>
</evidence>
<protein>
    <submittedName>
        <fullName evidence="1">Uncharacterized protein</fullName>
    </submittedName>
</protein>
<dbReference type="RefSeq" id="WP_092750762.1">
    <property type="nucleotide sequence ID" value="NZ_FOCG01000001.1"/>
</dbReference>